<keyword evidence="3 4" id="KW-0326">Glycosidase</keyword>
<evidence type="ECO:0000256" key="3">
    <source>
        <dbReference type="ARBA" id="ARBA00023295"/>
    </source>
</evidence>
<comment type="similarity">
    <text evidence="1 4">Belongs to the glycosyl hydrolase 27 family.</text>
</comment>
<dbReference type="PANTHER" id="PTHR11452">
    <property type="entry name" value="ALPHA-GALACTOSIDASE/ALPHA-N-ACETYLGALACTOSAMINIDASE"/>
    <property type="match status" value="1"/>
</dbReference>
<dbReference type="GO" id="GO:0004557">
    <property type="term" value="F:alpha-galactosidase activity"/>
    <property type="evidence" value="ECO:0007669"/>
    <property type="project" value="TreeGrafter"/>
</dbReference>
<accession>A0A0K0DC56</accession>
<sequence>MCLNMGIARTPPMGWMSWAAFYCEMDCIKHPKACINENLYMEMADALVRGGYREAGYVNVHVDDCWMERERDKDSGRLLPDRHRFPDGMHALSRYMHARGLKFGIYGDYGTKTCAGFPGSLGHLKVRKFENFALVRPRFFLFLDFCPVGSRLFEARWIELNLTGRPIVYSCSWPAYLIDKPEQVDYNLIGKSCNLWRNFDDINSSWKSILSIIDYYDHNQNRHIPTHGPGHWHDPDMLVIGNSGITVNMAIAQMTIWSIWSAPLIMSNDLRTIAPEFQKILLNRDVIAIDQDPMGKMGRLISGVSAYVKPITPVYDGESSFALGFLNRNNKTNVSVTEDPLDVYLSSLNVCLFVCFTHSVGNFFDFVPFELYYTFVVFFAELV</sequence>
<dbReference type="SUPFAM" id="SSF51445">
    <property type="entry name" value="(Trans)glycosidases"/>
    <property type="match status" value="1"/>
</dbReference>
<dbReference type="InterPro" id="IPR013785">
    <property type="entry name" value="Aldolase_TIM"/>
</dbReference>
<dbReference type="PANTHER" id="PTHR11452:SF83">
    <property type="entry name" value="ALPHA-GALACTOSIDASE"/>
    <property type="match status" value="1"/>
</dbReference>
<dbReference type="FunFam" id="3.20.20.70:FF:000197">
    <property type="entry name" value="Alpha-galactosidase"/>
    <property type="match status" value="1"/>
</dbReference>
<comment type="subunit">
    <text evidence="4">Homodimer.</text>
</comment>
<dbReference type="Proteomes" id="UP000035642">
    <property type="component" value="Unassembled WGS sequence"/>
</dbReference>
<dbReference type="Pfam" id="PF16499">
    <property type="entry name" value="Melibiase_2"/>
    <property type="match status" value="1"/>
</dbReference>
<dbReference type="InterPro" id="IPR000111">
    <property type="entry name" value="Glyco_hydro_27/36_CS"/>
</dbReference>
<dbReference type="STRING" id="6313.A0A0K0DC56"/>
<dbReference type="InterPro" id="IPR017853">
    <property type="entry name" value="GH"/>
</dbReference>
<evidence type="ECO:0000313" key="6">
    <source>
        <dbReference type="WBParaSite" id="ACAC_0000810701-mRNA-1"/>
    </source>
</evidence>
<dbReference type="GO" id="GO:0009311">
    <property type="term" value="P:oligosaccharide metabolic process"/>
    <property type="evidence" value="ECO:0007669"/>
    <property type="project" value="TreeGrafter"/>
</dbReference>
<keyword evidence="4" id="KW-1015">Disulfide bond</keyword>
<evidence type="ECO:0000256" key="4">
    <source>
        <dbReference type="RuleBase" id="RU361168"/>
    </source>
</evidence>
<proteinExistence type="inferred from homology"/>
<dbReference type="PROSITE" id="PS00512">
    <property type="entry name" value="ALPHA_GALACTOSIDASE"/>
    <property type="match status" value="1"/>
</dbReference>
<dbReference type="PRINTS" id="PR00740">
    <property type="entry name" value="GLHYDRLASE27"/>
</dbReference>
<evidence type="ECO:0000313" key="5">
    <source>
        <dbReference type="Proteomes" id="UP000035642"/>
    </source>
</evidence>
<dbReference type="AlphaFoldDB" id="A0A0K0DC56"/>
<dbReference type="GO" id="GO:0016139">
    <property type="term" value="P:glycoside catabolic process"/>
    <property type="evidence" value="ECO:0007669"/>
    <property type="project" value="TreeGrafter"/>
</dbReference>
<protein>
    <recommendedName>
        <fullName evidence="4">Alpha-galactosidase</fullName>
        <ecNumber evidence="4">3.2.1.-</ecNumber>
    </recommendedName>
</protein>
<dbReference type="WBParaSite" id="ACAC_0000810701-mRNA-1">
    <property type="protein sequence ID" value="ACAC_0000810701-mRNA-1"/>
    <property type="gene ID" value="ACAC_0000810701"/>
</dbReference>
<keyword evidence="2 4" id="KW-0378">Hydrolase</keyword>
<organism evidence="5 6">
    <name type="scientific">Angiostrongylus cantonensis</name>
    <name type="common">Rat lungworm</name>
    <dbReference type="NCBI Taxonomy" id="6313"/>
    <lineage>
        <taxon>Eukaryota</taxon>
        <taxon>Metazoa</taxon>
        <taxon>Ecdysozoa</taxon>
        <taxon>Nematoda</taxon>
        <taxon>Chromadorea</taxon>
        <taxon>Rhabditida</taxon>
        <taxon>Rhabditina</taxon>
        <taxon>Rhabditomorpha</taxon>
        <taxon>Strongyloidea</taxon>
        <taxon>Metastrongylidae</taxon>
        <taxon>Angiostrongylus</taxon>
    </lineage>
</organism>
<name>A0A0K0DC56_ANGCA</name>
<dbReference type="Gene3D" id="3.20.20.70">
    <property type="entry name" value="Aldolase class I"/>
    <property type="match status" value="1"/>
</dbReference>
<reference evidence="5" key="1">
    <citation type="submission" date="2012-09" db="EMBL/GenBank/DDBJ databases">
        <authorList>
            <person name="Martin A.A."/>
        </authorList>
    </citation>
    <scope>NUCLEOTIDE SEQUENCE</scope>
</reference>
<dbReference type="CDD" id="cd14792">
    <property type="entry name" value="GH27"/>
    <property type="match status" value="1"/>
</dbReference>
<evidence type="ECO:0000256" key="1">
    <source>
        <dbReference type="ARBA" id="ARBA00009743"/>
    </source>
</evidence>
<dbReference type="InterPro" id="IPR002241">
    <property type="entry name" value="Glyco_hydro_27"/>
</dbReference>
<dbReference type="GO" id="GO:0005737">
    <property type="term" value="C:cytoplasm"/>
    <property type="evidence" value="ECO:0007669"/>
    <property type="project" value="TreeGrafter"/>
</dbReference>
<evidence type="ECO:0000256" key="2">
    <source>
        <dbReference type="ARBA" id="ARBA00022801"/>
    </source>
</evidence>
<reference evidence="6" key="2">
    <citation type="submission" date="2017-02" db="UniProtKB">
        <authorList>
            <consortium name="WormBaseParasite"/>
        </authorList>
    </citation>
    <scope>IDENTIFICATION</scope>
</reference>
<dbReference type="EC" id="3.2.1.-" evidence="4"/>
<keyword evidence="5" id="KW-1185">Reference proteome</keyword>